<evidence type="ECO:0000313" key="2">
    <source>
        <dbReference type="Proteomes" id="UP000789920"/>
    </source>
</evidence>
<evidence type="ECO:0000313" key="1">
    <source>
        <dbReference type="EMBL" id="CAG8593678.1"/>
    </source>
</evidence>
<sequence>DVSVIIRLTQQGTQFYLDSSSSDQSNFVKNMGSDIAKVINCDVSRITIPTHYQYSNTDDKIFMRINIAQNVPSGQDDQEDSRSAPSLANDLNELIINKDISVISTGDTSKYIDQYNGAWQIPNLLDKYKFILIGVFVALVLLLLLLWYLISRGCYREDDLKQKSRKRAILNLMTVFVPTLILVDLILDILFIVFNRKDEKWIMPVSRELRENEQYKMWWQAHRELR</sequence>
<dbReference type="EMBL" id="CAJVQC010008526">
    <property type="protein sequence ID" value="CAG8593678.1"/>
    <property type="molecule type" value="Genomic_DNA"/>
</dbReference>
<accession>A0ACA9MK10</accession>
<reference evidence="1" key="1">
    <citation type="submission" date="2021-06" db="EMBL/GenBank/DDBJ databases">
        <authorList>
            <person name="Kallberg Y."/>
            <person name="Tangrot J."/>
            <person name="Rosling A."/>
        </authorList>
    </citation>
    <scope>NUCLEOTIDE SEQUENCE</scope>
    <source>
        <strain evidence="1">MA461A</strain>
    </source>
</reference>
<organism evidence="1 2">
    <name type="scientific">Racocetra persica</name>
    <dbReference type="NCBI Taxonomy" id="160502"/>
    <lineage>
        <taxon>Eukaryota</taxon>
        <taxon>Fungi</taxon>
        <taxon>Fungi incertae sedis</taxon>
        <taxon>Mucoromycota</taxon>
        <taxon>Glomeromycotina</taxon>
        <taxon>Glomeromycetes</taxon>
        <taxon>Diversisporales</taxon>
        <taxon>Gigasporaceae</taxon>
        <taxon>Racocetra</taxon>
    </lineage>
</organism>
<proteinExistence type="predicted"/>
<dbReference type="Proteomes" id="UP000789920">
    <property type="component" value="Unassembled WGS sequence"/>
</dbReference>
<protein>
    <submittedName>
        <fullName evidence="1">52_t:CDS:1</fullName>
    </submittedName>
</protein>
<name>A0ACA9MK10_9GLOM</name>
<comment type="caution">
    <text evidence="1">The sequence shown here is derived from an EMBL/GenBank/DDBJ whole genome shotgun (WGS) entry which is preliminary data.</text>
</comment>
<feature type="non-terminal residue" evidence="1">
    <location>
        <position position="1"/>
    </location>
</feature>
<gene>
    <name evidence="1" type="ORF">RPERSI_LOCUS5642</name>
</gene>
<keyword evidence="2" id="KW-1185">Reference proteome</keyword>